<reference evidence="2 3" key="1">
    <citation type="submission" date="2016-07" db="EMBL/GenBank/DDBJ databases">
        <title>Pervasive Adenine N6-methylation of Active Genes in Fungi.</title>
        <authorList>
            <consortium name="DOE Joint Genome Institute"/>
            <person name="Mondo S.J."/>
            <person name="Dannebaum R.O."/>
            <person name="Kuo R.C."/>
            <person name="Labutti K."/>
            <person name="Haridas S."/>
            <person name="Kuo A."/>
            <person name="Salamov A."/>
            <person name="Ahrendt S.R."/>
            <person name="Lipzen A."/>
            <person name="Sullivan W."/>
            <person name="Andreopoulos W.B."/>
            <person name="Clum A."/>
            <person name="Lindquist E."/>
            <person name="Daum C."/>
            <person name="Ramamoorthy G.K."/>
            <person name="Gryganskyi A."/>
            <person name="Culley D."/>
            <person name="Magnuson J.K."/>
            <person name="James T.Y."/>
            <person name="O'Malley M.A."/>
            <person name="Stajich J.E."/>
            <person name="Spatafora J.W."/>
            <person name="Visel A."/>
            <person name="Grigoriev I.V."/>
        </authorList>
    </citation>
    <scope>NUCLEOTIDE SEQUENCE [LARGE SCALE GENOMIC DNA]</scope>
    <source>
        <strain evidence="2 3">JEL800</strain>
    </source>
</reference>
<organism evidence="2 3">
    <name type="scientific">Rhizoclosmatium globosum</name>
    <dbReference type="NCBI Taxonomy" id="329046"/>
    <lineage>
        <taxon>Eukaryota</taxon>
        <taxon>Fungi</taxon>
        <taxon>Fungi incertae sedis</taxon>
        <taxon>Chytridiomycota</taxon>
        <taxon>Chytridiomycota incertae sedis</taxon>
        <taxon>Chytridiomycetes</taxon>
        <taxon>Chytridiales</taxon>
        <taxon>Chytriomycetaceae</taxon>
        <taxon>Rhizoclosmatium</taxon>
    </lineage>
</organism>
<evidence type="ECO:0000313" key="3">
    <source>
        <dbReference type="Proteomes" id="UP000193642"/>
    </source>
</evidence>
<comment type="caution">
    <text evidence="2">The sequence shown here is derived from an EMBL/GenBank/DDBJ whole genome shotgun (WGS) entry which is preliminary data.</text>
</comment>
<accession>A0A1Y2BI20</accession>
<sequence>MQIRRTHNRDLNIVSQLTGCCNGHSGLNLKTSRMHHTYQPHQKPPNSADSNGCYPSVLRKQGTRKLR</sequence>
<dbReference type="EMBL" id="MCGO01000063">
    <property type="protein sequence ID" value="ORY34406.1"/>
    <property type="molecule type" value="Genomic_DNA"/>
</dbReference>
<keyword evidence="3" id="KW-1185">Reference proteome</keyword>
<dbReference type="Proteomes" id="UP000193642">
    <property type="component" value="Unassembled WGS sequence"/>
</dbReference>
<feature type="region of interest" description="Disordered" evidence="1">
    <location>
        <begin position="33"/>
        <end position="67"/>
    </location>
</feature>
<evidence type="ECO:0000313" key="2">
    <source>
        <dbReference type="EMBL" id="ORY34406.1"/>
    </source>
</evidence>
<proteinExistence type="predicted"/>
<gene>
    <name evidence="2" type="ORF">BCR33DRAFT_722793</name>
</gene>
<name>A0A1Y2BI20_9FUNG</name>
<protein>
    <submittedName>
        <fullName evidence="2">Uncharacterized protein</fullName>
    </submittedName>
</protein>
<dbReference type="AlphaFoldDB" id="A0A1Y2BI20"/>
<evidence type="ECO:0000256" key="1">
    <source>
        <dbReference type="SAM" id="MobiDB-lite"/>
    </source>
</evidence>